<feature type="region of interest" description="Disordered" evidence="1">
    <location>
        <begin position="1"/>
        <end position="95"/>
    </location>
</feature>
<gene>
    <name evidence="2" type="ORF">LPLAT_LOCUS5719</name>
</gene>
<sequence>MQQRLTSFSATVDDKTSHLRNTYRSVRKKPEATASSSSSLLKNERRAKRIKSGTENVSRDQRREDTIAERWRHRRRSSKTLASYEGEFSDMRPSE</sequence>
<feature type="compositionally biased region" description="Polar residues" evidence="1">
    <location>
        <begin position="1"/>
        <end position="10"/>
    </location>
</feature>
<protein>
    <submittedName>
        <fullName evidence="2">Uncharacterized protein</fullName>
    </submittedName>
</protein>
<dbReference type="EMBL" id="OZ034825">
    <property type="protein sequence ID" value="CAL1679548.1"/>
    <property type="molecule type" value="Genomic_DNA"/>
</dbReference>
<organism evidence="2 3">
    <name type="scientific">Lasius platythorax</name>
    <dbReference type="NCBI Taxonomy" id="488582"/>
    <lineage>
        <taxon>Eukaryota</taxon>
        <taxon>Metazoa</taxon>
        <taxon>Ecdysozoa</taxon>
        <taxon>Arthropoda</taxon>
        <taxon>Hexapoda</taxon>
        <taxon>Insecta</taxon>
        <taxon>Pterygota</taxon>
        <taxon>Neoptera</taxon>
        <taxon>Endopterygota</taxon>
        <taxon>Hymenoptera</taxon>
        <taxon>Apocrita</taxon>
        <taxon>Aculeata</taxon>
        <taxon>Formicoidea</taxon>
        <taxon>Formicidae</taxon>
        <taxon>Formicinae</taxon>
        <taxon>Lasius</taxon>
        <taxon>Lasius</taxon>
    </lineage>
</organism>
<proteinExistence type="predicted"/>
<reference evidence="2" key="1">
    <citation type="submission" date="2024-04" db="EMBL/GenBank/DDBJ databases">
        <authorList>
            <consortium name="Molecular Ecology Group"/>
        </authorList>
    </citation>
    <scope>NUCLEOTIDE SEQUENCE</scope>
</reference>
<evidence type="ECO:0000313" key="3">
    <source>
        <dbReference type="Proteomes" id="UP001497644"/>
    </source>
</evidence>
<evidence type="ECO:0000313" key="2">
    <source>
        <dbReference type="EMBL" id="CAL1679548.1"/>
    </source>
</evidence>
<accession>A0AAV2NHQ5</accession>
<dbReference type="Proteomes" id="UP001497644">
    <property type="component" value="Chromosome 2"/>
</dbReference>
<dbReference type="AlphaFoldDB" id="A0AAV2NHQ5"/>
<keyword evidence="3" id="KW-1185">Reference proteome</keyword>
<evidence type="ECO:0000256" key="1">
    <source>
        <dbReference type="SAM" id="MobiDB-lite"/>
    </source>
</evidence>
<feature type="compositionally biased region" description="Basic and acidic residues" evidence="1">
    <location>
        <begin position="57"/>
        <end position="70"/>
    </location>
</feature>
<name>A0AAV2NHQ5_9HYME</name>